<dbReference type="PANTHER" id="PTHR34387">
    <property type="entry name" value="SLR1258 PROTEIN"/>
    <property type="match status" value="1"/>
</dbReference>
<dbReference type="EMBL" id="CP080764">
    <property type="protein sequence ID" value="QYY41283.1"/>
    <property type="molecule type" value="Genomic_DNA"/>
</dbReference>
<evidence type="ECO:0000313" key="3">
    <source>
        <dbReference type="Proteomes" id="UP000826616"/>
    </source>
</evidence>
<dbReference type="Gene3D" id="3.30.110.170">
    <property type="entry name" value="Protein of unknown function (DUF541), domain 1"/>
    <property type="match status" value="1"/>
</dbReference>
<dbReference type="InterPro" id="IPR052022">
    <property type="entry name" value="26kDa_periplasmic_antigen"/>
</dbReference>
<protein>
    <submittedName>
        <fullName evidence="2">SIMPL domain-containing protein</fullName>
    </submittedName>
</protein>
<reference evidence="2 3" key="1">
    <citation type="submission" date="2021-08" db="EMBL/GenBank/DDBJ databases">
        <title>Complete genome sequence of the strain Aneurinibacillus thermoaerophilus CCM 8960.</title>
        <authorList>
            <person name="Musilova J."/>
            <person name="Kourilova X."/>
            <person name="Pernicova I."/>
            <person name="Bezdicek M."/>
            <person name="Lengerova M."/>
            <person name="Obruca S."/>
            <person name="Sedlar K."/>
        </authorList>
    </citation>
    <scope>NUCLEOTIDE SEQUENCE [LARGE SCALE GENOMIC DNA]</scope>
    <source>
        <strain evidence="2 3">CCM 8960</strain>
    </source>
</reference>
<evidence type="ECO:0000256" key="1">
    <source>
        <dbReference type="SAM" id="SignalP"/>
    </source>
</evidence>
<feature type="signal peptide" evidence="1">
    <location>
        <begin position="1"/>
        <end position="27"/>
    </location>
</feature>
<dbReference type="InterPro" id="IPR007497">
    <property type="entry name" value="SIMPL/DUF541"/>
</dbReference>
<feature type="chain" id="PRO_5045384390" evidence="1">
    <location>
        <begin position="28"/>
        <end position="253"/>
    </location>
</feature>
<sequence>MKNIPTVRTLSCALLLGMSIISGWVPAAYAQTSVQSSEVVAPAALRTITVTGHGEVTVQPDIAYIQLGLYTTGKTAREAQEKNAQQFKTIHNALIRLQIAEKDIQTVRFSTMPEYTWENNKQQFKGYQVEQIVQIKYRNLEKIGQVMDTAVAIGANRIENVWFSSEKIEEHKLAAMDKAMDNARLKAERIAKHAGVKIKDIVQITDNITPQPIPMYRQSVVADYSAQEKSNASSQVYPGELKIESTVTATYSY</sequence>
<dbReference type="RefSeq" id="WP_220558923.1">
    <property type="nucleotide sequence ID" value="NZ_CP080764.1"/>
</dbReference>
<name>A0ABX8Y6I1_ANETH</name>
<dbReference type="PANTHER" id="PTHR34387:SF1">
    <property type="entry name" value="PERIPLASMIC IMMUNOGENIC PROTEIN"/>
    <property type="match status" value="1"/>
</dbReference>
<evidence type="ECO:0000313" key="2">
    <source>
        <dbReference type="EMBL" id="QYY41283.1"/>
    </source>
</evidence>
<dbReference type="Pfam" id="PF04402">
    <property type="entry name" value="SIMPL"/>
    <property type="match status" value="1"/>
</dbReference>
<dbReference type="Proteomes" id="UP000826616">
    <property type="component" value="Chromosome"/>
</dbReference>
<gene>
    <name evidence="2" type="ORF">K3F53_09980</name>
</gene>
<keyword evidence="3" id="KW-1185">Reference proteome</keyword>
<proteinExistence type="predicted"/>
<dbReference type="GeneID" id="97141696"/>
<keyword evidence="1" id="KW-0732">Signal</keyword>
<accession>A0ABX8Y6I1</accession>
<dbReference type="Gene3D" id="3.30.70.2970">
    <property type="entry name" value="Protein of unknown function (DUF541), domain 2"/>
    <property type="match status" value="1"/>
</dbReference>
<organism evidence="2 3">
    <name type="scientific">Aneurinibacillus thermoaerophilus</name>
    <dbReference type="NCBI Taxonomy" id="143495"/>
    <lineage>
        <taxon>Bacteria</taxon>
        <taxon>Bacillati</taxon>
        <taxon>Bacillota</taxon>
        <taxon>Bacilli</taxon>
        <taxon>Bacillales</taxon>
        <taxon>Paenibacillaceae</taxon>
        <taxon>Aneurinibacillus group</taxon>
        <taxon>Aneurinibacillus</taxon>
    </lineage>
</organism>